<protein>
    <submittedName>
        <fullName evidence="2">Uncharacterized protein</fullName>
    </submittedName>
</protein>
<proteinExistence type="predicted"/>
<keyword evidence="3" id="KW-1185">Reference proteome</keyword>
<evidence type="ECO:0000256" key="1">
    <source>
        <dbReference type="SAM" id="MobiDB-lite"/>
    </source>
</evidence>
<feature type="region of interest" description="Disordered" evidence="1">
    <location>
        <begin position="37"/>
        <end position="69"/>
    </location>
</feature>
<gene>
    <name evidence="2" type="ORF">O181_046966</name>
</gene>
<accession>A0A9Q3HJ42</accession>
<comment type="caution">
    <text evidence="2">The sequence shown here is derived from an EMBL/GenBank/DDBJ whole genome shotgun (WGS) entry which is preliminary data.</text>
</comment>
<evidence type="ECO:0000313" key="2">
    <source>
        <dbReference type="EMBL" id="MBW0507251.1"/>
    </source>
</evidence>
<evidence type="ECO:0000313" key="3">
    <source>
        <dbReference type="Proteomes" id="UP000765509"/>
    </source>
</evidence>
<organism evidence="2 3">
    <name type="scientific">Austropuccinia psidii MF-1</name>
    <dbReference type="NCBI Taxonomy" id="1389203"/>
    <lineage>
        <taxon>Eukaryota</taxon>
        <taxon>Fungi</taxon>
        <taxon>Dikarya</taxon>
        <taxon>Basidiomycota</taxon>
        <taxon>Pucciniomycotina</taxon>
        <taxon>Pucciniomycetes</taxon>
        <taxon>Pucciniales</taxon>
        <taxon>Sphaerophragmiaceae</taxon>
        <taxon>Austropuccinia</taxon>
    </lineage>
</organism>
<dbReference type="EMBL" id="AVOT02019591">
    <property type="protein sequence ID" value="MBW0507251.1"/>
    <property type="molecule type" value="Genomic_DNA"/>
</dbReference>
<sequence>MLKLPTQLLQIASTELQQSSSSQDLNSSHDKILYLTAQPATKPINRSDPTGSNFEKYIQDKSSTRSIQK</sequence>
<dbReference type="AlphaFoldDB" id="A0A9Q3HJ42"/>
<name>A0A9Q3HJ42_9BASI</name>
<reference evidence="2" key="1">
    <citation type="submission" date="2021-03" db="EMBL/GenBank/DDBJ databases">
        <title>Draft genome sequence of rust myrtle Austropuccinia psidii MF-1, a brazilian biotype.</title>
        <authorList>
            <person name="Quecine M.C."/>
            <person name="Pachon D.M.R."/>
            <person name="Bonatelli M.L."/>
            <person name="Correr F.H."/>
            <person name="Franceschini L.M."/>
            <person name="Leite T.F."/>
            <person name="Margarido G.R.A."/>
            <person name="Almeida C.A."/>
            <person name="Ferrarezi J.A."/>
            <person name="Labate C.A."/>
        </authorList>
    </citation>
    <scope>NUCLEOTIDE SEQUENCE</scope>
    <source>
        <strain evidence="2">MF-1</strain>
    </source>
</reference>
<dbReference type="Proteomes" id="UP000765509">
    <property type="component" value="Unassembled WGS sequence"/>
</dbReference>